<dbReference type="Pfam" id="PF03901">
    <property type="entry name" value="Glyco_transf_22"/>
    <property type="match status" value="1"/>
</dbReference>
<feature type="transmembrane region" description="Helical" evidence="10">
    <location>
        <begin position="371"/>
        <end position="392"/>
    </location>
</feature>
<evidence type="ECO:0000256" key="6">
    <source>
        <dbReference type="ARBA" id="ARBA00022692"/>
    </source>
</evidence>
<reference evidence="12" key="1">
    <citation type="submission" date="2018-06" db="EMBL/GenBank/DDBJ databases">
        <authorList>
            <person name="Guldener U."/>
        </authorList>
    </citation>
    <scope>NUCLEOTIDE SEQUENCE [LARGE SCALE GENOMIC DNA]</scope>
    <source>
        <strain evidence="12">UTAD17</strain>
    </source>
</reference>
<gene>
    <name evidence="11" type="ORF">SCODWIG_03921</name>
</gene>
<sequence>MISNHKLNKTSVLLVIILFIIRCGIAPVFSLISDCDETYNYLDPLNFLLRGFGKETWEYSPVYSIRSWAFLLPFYSILKPLSAIGLLPSDLLFFSLRFVLGAFSALSEIYLFKQLLTTFNLTQANWWLFLQIFNPGWFHACVELLPSSFAMILLLLSTGHFLKYLSTKSTVSFINSLIFVFIAGILGWPFVLLIAVPLVLQYVVSKHKCFFTNVFKTGVKSLIGLFLIIFIVLTIDSIIYGKITPVFYNIVSYNVLQANEETGPNIFGVEPWYYYVLNLVLNFPILTLLGVVGFSLLVPFDHNLIQILPIFSQLFIWIGVFISQPHKEERFLYPIYGLITFTASLFYTKIFQNNATTMQSNNRLQLTIKSFVKLFSITAIIIQSLLRIYALINNYTAPIGVYFHLFDIQDILTEYKTNNTDNSLINVCVGREWYHFPTSLLLPDNFRIRYVPSGFDGLLPGDFNEKVDKLTSIRSIPPGMNNANRFDAGKIFDHKDCDLYVDISSTIGEKDIFNPQNMNAIYCEKFIDIENSKLLGRAFTLPTPITDLPTVAKNLNKIYHVEYKDYCVYSLL</sequence>
<keyword evidence="6 10" id="KW-0812">Transmembrane</keyword>
<feature type="transmembrane region" description="Helical" evidence="10">
    <location>
        <begin position="304"/>
        <end position="325"/>
    </location>
</feature>
<dbReference type="GO" id="GO:0006487">
    <property type="term" value="P:protein N-linked glycosylation"/>
    <property type="evidence" value="ECO:0007669"/>
    <property type="project" value="TreeGrafter"/>
</dbReference>
<dbReference type="VEuPathDB" id="FungiDB:SCODWIG_03921"/>
<name>A0A376BC30_9ASCO</name>
<protein>
    <recommendedName>
        <fullName evidence="10">Mannosyltransferase</fullName>
        <ecNumber evidence="10">2.4.1.-</ecNumber>
    </recommendedName>
</protein>
<organism evidence="11 12">
    <name type="scientific">Saccharomycodes ludwigii</name>
    <dbReference type="NCBI Taxonomy" id="36035"/>
    <lineage>
        <taxon>Eukaryota</taxon>
        <taxon>Fungi</taxon>
        <taxon>Dikarya</taxon>
        <taxon>Ascomycota</taxon>
        <taxon>Saccharomycotina</taxon>
        <taxon>Saccharomycetes</taxon>
        <taxon>Saccharomycodales</taxon>
        <taxon>Saccharomycodaceae</taxon>
        <taxon>Saccharomycodes</taxon>
    </lineage>
</organism>
<evidence type="ECO:0000256" key="1">
    <source>
        <dbReference type="ARBA" id="ARBA00004477"/>
    </source>
</evidence>
<dbReference type="UniPathway" id="UPA00378"/>
<dbReference type="OrthoDB" id="497541at2759"/>
<evidence type="ECO:0000256" key="8">
    <source>
        <dbReference type="ARBA" id="ARBA00022989"/>
    </source>
</evidence>
<evidence type="ECO:0000256" key="10">
    <source>
        <dbReference type="RuleBase" id="RU363075"/>
    </source>
</evidence>
<evidence type="ECO:0000256" key="7">
    <source>
        <dbReference type="ARBA" id="ARBA00022824"/>
    </source>
</evidence>
<comment type="similarity">
    <text evidence="3 10">Belongs to the glycosyltransferase 22 family.</text>
</comment>
<dbReference type="PANTHER" id="PTHR22760">
    <property type="entry name" value="GLYCOSYLTRANSFERASE"/>
    <property type="match status" value="1"/>
</dbReference>
<proteinExistence type="inferred from homology"/>
<dbReference type="Proteomes" id="UP000262825">
    <property type="component" value="Unassembled WGS sequence"/>
</dbReference>
<keyword evidence="4 10" id="KW-0328">Glycosyltransferase</keyword>
<dbReference type="GO" id="GO:0000026">
    <property type="term" value="F:alpha-1,2-mannosyltransferase activity"/>
    <property type="evidence" value="ECO:0007669"/>
    <property type="project" value="TreeGrafter"/>
</dbReference>
<comment type="pathway">
    <text evidence="2">Protein modification; protein glycosylation.</text>
</comment>
<evidence type="ECO:0000313" key="12">
    <source>
        <dbReference type="Proteomes" id="UP000262825"/>
    </source>
</evidence>
<feature type="transmembrane region" description="Helical" evidence="10">
    <location>
        <begin position="12"/>
        <end position="32"/>
    </location>
</feature>
<dbReference type="AlphaFoldDB" id="A0A376BC30"/>
<dbReference type="InterPro" id="IPR005599">
    <property type="entry name" value="GPI_mannosylTrfase"/>
</dbReference>
<evidence type="ECO:0000256" key="4">
    <source>
        <dbReference type="ARBA" id="ARBA00022676"/>
    </source>
</evidence>
<evidence type="ECO:0000256" key="5">
    <source>
        <dbReference type="ARBA" id="ARBA00022679"/>
    </source>
</evidence>
<feature type="transmembrane region" description="Helical" evidence="10">
    <location>
        <begin position="178"/>
        <end position="200"/>
    </location>
</feature>
<evidence type="ECO:0000256" key="9">
    <source>
        <dbReference type="ARBA" id="ARBA00023136"/>
    </source>
</evidence>
<dbReference type="EMBL" id="UFAJ01001200">
    <property type="protein sequence ID" value="SSD62159.1"/>
    <property type="molecule type" value="Genomic_DNA"/>
</dbReference>
<comment type="subcellular location">
    <subcellularLocation>
        <location evidence="1 10">Endoplasmic reticulum membrane</location>
        <topology evidence="1 10">Multi-pass membrane protein</topology>
    </subcellularLocation>
</comment>
<keyword evidence="12" id="KW-1185">Reference proteome</keyword>
<evidence type="ECO:0000256" key="2">
    <source>
        <dbReference type="ARBA" id="ARBA00004922"/>
    </source>
</evidence>
<dbReference type="PANTHER" id="PTHR22760:SF2">
    <property type="entry name" value="ALPHA-1,2-MANNOSYLTRANSFERASE ALG9"/>
    <property type="match status" value="1"/>
</dbReference>
<feature type="transmembrane region" description="Helical" evidence="10">
    <location>
        <begin position="94"/>
        <end position="112"/>
    </location>
</feature>
<keyword evidence="5 11" id="KW-0808">Transferase</keyword>
<accession>A0A376BC30</accession>
<feature type="transmembrane region" description="Helical" evidence="10">
    <location>
        <begin position="331"/>
        <end position="350"/>
    </location>
</feature>
<feature type="transmembrane region" description="Helical" evidence="10">
    <location>
        <begin position="272"/>
        <end position="297"/>
    </location>
</feature>
<evidence type="ECO:0000313" key="11">
    <source>
        <dbReference type="EMBL" id="SSD62159.1"/>
    </source>
</evidence>
<feature type="transmembrane region" description="Helical" evidence="10">
    <location>
        <begin position="221"/>
        <end position="240"/>
    </location>
</feature>
<keyword evidence="8 10" id="KW-1133">Transmembrane helix</keyword>
<dbReference type="EC" id="2.4.1.-" evidence="10"/>
<keyword evidence="9 10" id="KW-0472">Membrane</keyword>
<dbReference type="GO" id="GO:0005789">
    <property type="term" value="C:endoplasmic reticulum membrane"/>
    <property type="evidence" value="ECO:0007669"/>
    <property type="project" value="UniProtKB-SubCell"/>
</dbReference>
<evidence type="ECO:0000256" key="3">
    <source>
        <dbReference type="ARBA" id="ARBA00007063"/>
    </source>
</evidence>
<keyword evidence="7 10" id="KW-0256">Endoplasmic reticulum</keyword>
<feature type="transmembrane region" description="Helical" evidence="10">
    <location>
        <begin position="68"/>
        <end position="87"/>
    </location>
</feature>